<protein>
    <recommendedName>
        <fullName evidence="1">F-box domain-containing protein</fullName>
    </recommendedName>
</protein>
<dbReference type="SUPFAM" id="SSF81383">
    <property type="entry name" value="F-box domain"/>
    <property type="match status" value="1"/>
</dbReference>
<sequence>MTLMFVTQPNTIIYSDDKTFVKLLFLLKMSQLPVDCLSEIFEYLKDDKITLHSCMLVNRLWCKVSVRIFWRDVCSSNFNTLIACLPNESKEILYKNGITISTLTSKTPIFNYASFCKVLSVNRVHYKIENLLNNQQNNSSSSFNNKVHIVTQEIFKMFMKEISSLNNLVLLLYPNITFNLFPGAKDCLKNLSELHCNTNISTDLFYQLSQICYNIQSFTLEVEEIVSNGLADLISVQRNLKCFIMVLYFGLEDNSLTDIIPSLMLKLPNTLVKLELFGPNYYIPLLFIDKFSNLQELKLSFILNESFINFEKLQPTLFPQLQVIKFKEKFSTIELLIKFLENNGKNLKEIRFGDFYGCSNNSLNLAIAKFCPSLRKLFIGIKHNELETLKIIFNNCKNLESIKIRCGGEFLSEKEALETVAKYSQNIYELILCHLFAVRFELLPEELETFFISWIDRNPQKSLSLVVITYDENSLDTNYENIEIINKYIKLRVIKKFKVIDFEDEEYN</sequence>
<dbReference type="AlphaFoldDB" id="A0A2Z6SAS2"/>
<name>A0A2Z6SAS2_9GLOM</name>
<dbReference type="InterPro" id="IPR032675">
    <property type="entry name" value="LRR_dom_sf"/>
</dbReference>
<dbReference type="Pfam" id="PF12937">
    <property type="entry name" value="F-box-like"/>
    <property type="match status" value="1"/>
</dbReference>
<reference evidence="2 3" key="1">
    <citation type="submission" date="2017-11" db="EMBL/GenBank/DDBJ databases">
        <title>The genome of Rhizophagus clarus HR1 reveals common genetic basis of auxotrophy among arbuscular mycorrhizal fungi.</title>
        <authorList>
            <person name="Kobayashi Y."/>
        </authorList>
    </citation>
    <scope>NUCLEOTIDE SEQUENCE [LARGE SCALE GENOMIC DNA]</scope>
    <source>
        <strain evidence="2 3">HR1</strain>
    </source>
</reference>
<keyword evidence="3" id="KW-1185">Reference proteome</keyword>
<dbReference type="Gene3D" id="3.80.10.10">
    <property type="entry name" value="Ribonuclease Inhibitor"/>
    <property type="match status" value="1"/>
</dbReference>
<dbReference type="EMBL" id="BEXD01004059">
    <property type="protein sequence ID" value="GBC06232.1"/>
    <property type="molecule type" value="Genomic_DNA"/>
</dbReference>
<organism evidence="2 3">
    <name type="scientific">Rhizophagus clarus</name>
    <dbReference type="NCBI Taxonomy" id="94130"/>
    <lineage>
        <taxon>Eukaryota</taxon>
        <taxon>Fungi</taxon>
        <taxon>Fungi incertae sedis</taxon>
        <taxon>Mucoromycota</taxon>
        <taxon>Glomeromycotina</taxon>
        <taxon>Glomeromycetes</taxon>
        <taxon>Glomerales</taxon>
        <taxon>Glomeraceae</taxon>
        <taxon>Rhizophagus</taxon>
    </lineage>
</organism>
<gene>
    <name evidence="2" type="ORF">RclHR1_00670024</name>
</gene>
<dbReference type="SUPFAM" id="SSF52047">
    <property type="entry name" value="RNI-like"/>
    <property type="match status" value="1"/>
</dbReference>
<accession>A0A2Z6SAS2</accession>
<dbReference type="Proteomes" id="UP000247702">
    <property type="component" value="Unassembled WGS sequence"/>
</dbReference>
<dbReference type="InterPro" id="IPR036047">
    <property type="entry name" value="F-box-like_dom_sf"/>
</dbReference>
<dbReference type="CDD" id="cd09917">
    <property type="entry name" value="F-box_SF"/>
    <property type="match status" value="1"/>
</dbReference>
<dbReference type="InterPro" id="IPR001810">
    <property type="entry name" value="F-box_dom"/>
</dbReference>
<feature type="domain" description="F-box" evidence="1">
    <location>
        <begin position="30"/>
        <end position="74"/>
    </location>
</feature>
<evidence type="ECO:0000259" key="1">
    <source>
        <dbReference type="Pfam" id="PF12937"/>
    </source>
</evidence>
<proteinExistence type="predicted"/>
<comment type="caution">
    <text evidence="2">The sequence shown here is derived from an EMBL/GenBank/DDBJ whole genome shotgun (WGS) entry which is preliminary data.</text>
</comment>
<evidence type="ECO:0000313" key="2">
    <source>
        <dbReference type="EMBL" id="GBC06232.1"/>
    </source>
</evidence>
<evidence type="ECO:0000313" key="3">
    <source>
        <dbReference type="Proteomes" id="UP000247702"/>
    </source>
</evidence>